<dbReference type="EMBL" id="UINC01015187">
    <property type="protein sequence ID" value="SVA64133.1"/>
    <property type="molecule type" value="Genomic_DNA"/>
</dbReference>
<evidence type="ECO:0000256" key="1">
    <source>
        <dbReference type="ARBA" id="ARBA00022898"/>
    </source>
</evidence>
<accession>A0A381XIL1</accession>
<dbReference type="Pfam" id="PF01168">
    <property type="entry name" value="Ala_racemase_N"/>
    <property type="match status" value="1"/>
</dbReference>
<dbReference type="InterPro" id="IPR011078">
    <property type="entry name" value="PyrdxlP_homeostasis"/>
</dbReference>
<dbReference type="PANTHER" id="PTHR10146:SF14">
    <property type="entry name" value="PYRIDOXAL PHOSPHATE HOMEOSTASIS PROTEIN"/>
    <property type="match status" value="1"/>
</dbReference>
<dbReference type="InterPro" id="IPR001608">
    <property type="entry name" value="Ala_racemase_N"/>
</dbReference>
<evidence type="ECO:0000259" key="2">
    <source>
        <dbReference type="Pfam" id="PF01168"/>
    </source>
</evidence>
<keyword evidence="1" id="KW-0663">Pyridoxal phosphate</keyword>
<protein>
    <recommendedName>
        <fullName evidence="2">Alanine racemase N-terminal domain-containing protein</fullName>
    </recommendedName>
</protein>
<dbReference type="GO" id="GO:0030170">
    <property type="term" value="F:pyridoxal phosphate binding"/>
    <property type="evidence" value="ECO:0007669"/>
    <property type="project" value="InterPro"/>
</dbReference>
<gene>
    <name evidence="3" type="ORF">METZ01_LOCUS116987</name>
</gene>
<reference evidence="3" key="1">
    <citation type="submission" date="2018-05" db="EMBL/GenBank/DDBJ databases">
        <authorList>
            <person name="Lanie J.A."/>
            <person name="Ng W.-L."/>
            <person name="Kazmierczak K.M."/>
            <person name="Andrzejewski T.M."/>
            <person name="Davidsen T.M."/>
            <person name="Wayne K.J."/>
            <person name="Tettelin H."/>
            <person name="Glass J.I."/>
            <person name="Rusch D."/>
            <person name="Podicherti R."/>
            <person name="Tsui H.-C.T."/>
            <person name="Winkler M.E."/>
        </authorList>
    </citation>
    <scope>NUCLEOTIDE SEQUENCE</scope>
</reference>
<feature type="domain" description="Alanine racemase N-terminal" evidence="2">
    <location>
        <begin position="9"/>
        <end position="151"/>
    </location>
</feature>
<sequence>MIGHLQSNKINKAISLFDSIDSINSLSLAEKLNVRANSRGKTVSILLEINTSGEETKSGFDPQNDEEMLACFELSNIKIKGLMTVGPFVEDQKEKRQAFSLLRKLKEGANSQIPNGYPKMKELSMGMSGDFEIATEEGGTMVRLGTALFGPRREYMKQKKQ</sequence>
<dbReference type="SUPFAM" id="SSF51419">
    <property type="entry name" value="PLP-binding barrel"/>
    <property type="match status" value="1"/>
</dbReference>
<dbReference type="PANTHER" id="PTHR10146">
    <property type="entry name" value="PROLINE SYNTHETASE CO-TRANSCRIBED BACTERIAL HOMOLOG PROTEIN"/>
    <property type="match status" value="1"/>
</dbReference>
<evidence type="ECO:0000313" key="3">
    <source>
        <dbReference type="EMBL" id="SVA64133.1"/>
    </source>
</evidence>
<dbReference type="InterPro" id="IPR029066">
    <property type="entry name" value="PLP-binding_barrel"/>
</dbReference>
<dbReference type="NCBIfam" id="TIGR00044">
    <property type="entry name" value="YggS family pyridoxal phosphate-dependent enzyme"/>
    <property type="match status" value="1"/>
</dbReference>
<dbReference type="Gene3D" id="3.20.20.10">
    <property type="entry name" value="Alanine racemase"/>
    <property type="match status" value="1"/>
</dbReference>
<organism evidence="3">
    <name type="scientific">marine metagenome</name>
    <dbReference type="NCBI Taxonomy" id="408172"/>
    <lineage>
        <taxon>unclassified sequences</taxon>
        <taxon>metagenomes</taxon>
        <taxon>ecological metagenomes</taxon>
    </lineage>
</organism>
<dbReference type="AlphaFoldDB" id="A0A381XIL1"/>
<name>A0A381XIL1_9ZZZZ</name>
<proteinExistence type="predicted"/>
<dbReference type="CDD" id="cd00635">
    <property type="entry name" value="PLPDE_III_YBL036c_like"/>
    <property type="match status" value="1"/>
</dbReference>